<accession>A0A8S5MYM1</accession>
<organism evidence="1">
    <name type="scientific">Siphoviridae sp. ctKXi8</name>
    <dbReference type="NCBI Taxonomy" id="2826244"/>
    <lineage>
        <taxon>Viruses</taxon>
        <taxon>Duplodnaviria</taxon>
        <taxon>Heunggongvirae</taxon>
        <taxon>Uroviricota</taxon>
        <taxon>Caudoviricetes</taxon>
    </lineage>
</organism>
<dbReference type="EMBL" id="BK015018">
    <property type="protein sequence ID" value="DAD87304.1"/>
    <property type="molecule type" value="Genomic_DNA"/>
</dbReference>
<evidence type="ECO:0000313" key="1">
    <source>
        <dbReference type="EMBL" id="DAD87304.1"/>
    </source>
</evidence>
<sequence>MKIMERNKSSYWYLLYDKKEPVRDEDGNETGDSRVVYKAAVQRRDNVSAATGSAQVEQFGNFISYDKVIVTDDLSCPIDENTVLFVDKEPEYDADDNPLYDYIVRRVAKSLNSISYAISKVTVS</sequence>
<proteinExistence type="predicted"/>
<reference evidence="1" key="1">
    <citation type="journal article" date="2021" name="Proc. Natl. Acad. Sci. U.S.A.">
        <title>A Catalog of Tens of Thousands of Viruses from Human Metagenomes Reveals Hidden Associations with Chronic Diseases.</title>
        <authorList>
            <person name="Tisza M.J."/>
            <person name="Buck C.B."/>
        </authorList>
    </citation>
    <scope>NUCLEOTIDE SEQUENCE</scope>
    <source>
        <strain evidence="1">CtKXi8</strain>
    </source>
</reference>
<name>A0A8S5MYM1_9CAUD</name>
<protein>
    <submittedName>
        <fullName evidence="1">Uncharacterized protein</fullName>
    </submittedName>
</protein>